<sequence precursor="true">MLLQKTNRKKQTMKTLLQRIGMKTSLGLAAALALVVGAQSAQANNLFGIDVSSYQGSINWSSAHSCGAQYGFAKATEGTYFQDAYFNGNMNNGKAAGVQMGAYDFCRPDLYSPATEANYFWGFAGGKIAPDGKSLYPMADFEVFNGHVGAANYTAWFNAWSSTVKGKTSHFLHPVIYCSAGNGACDLIEYDQPGGIYLSAWIANYNGQNLYTGNPWTCCTCCNAWQQGCGGSNWTYWQVSSTGSLCGISGNTDFDAYPLSLSELIAYQGVK</sequence>
<dbReference type="GO" id="GO:0016052">
    <property type="term" value="P:carbohydrate catabolic process"/>
    <property type="evidence" value="ECO:0007669"/>
    <property type="project" value="TreeGrafter"/>
</dbReference>
<evidence type="ECO:0000313" key="5">
    <source>
        <dbReference type="EMBL" id="EEF58835.1"/>
    </source>
</evidence>
<dbReference type="GO" id="GO:0009253">
    <property type="term" value="P:peptidoglycan catabolic process"/>
    <property type="evidence" value="ECO:0007669"/>
    <property type="project" value="InterPro"/>
</dbReference>
<dbReference type="InterPro" id="IPR017853">
    <property type="entry name" value="GH"/>
</dbReference>
<evidence type="ECO:0000256" key="1">
    <source>
        <dbReference type="ARBA" id="ARBA00010646"/>
    </source>
</evidence>
<dbReference type="GO" id="GO:0016998">
    <property type="term" value="P:cell wall macromolecule catabolic process"/>
    <property type="evidence" value="ECO:0007669"/>
    <property type="project" value="InterPro"/>
</dbReference>
<dbReference type="PANTHER" id="PTHR34135">
    <property type="entry name" value="LYSOZYME"/>
    <property type="match status" value="1"/>
</dbReference>
<dbReference type="InterPro" id="IPR002053">
    <property type="entry name" value="Glyco_hydro_25"/>
</dbReference>
<keyword evidence="6" id="KW-1185">Reference proteome</keyword>
<protein>
    <submittedName>
        <fullName evidence="5">Glycoside hydrolase family 25</fullName>
    </submittedName>
</protein>
<dbReference type="InterPro" id="IPR018077">
    <property type="entry name" value="Glyco_hydro_fam25_subgr"/>
</dbReference>
<gene>
    <name evidence="5" type="ORF">Cflav_PD1668</name>
</gene>
<comment type="caution">
    <text evidence="5">The sequence shown here is derived from an EMBL/GenBank/DDBJ whole genome shotgun (WGS) entry which is preliminary data.</text>
</comment>
<dbReference type="CDD" id="cd00599">
    <property type="entry name" value="GH25_muramidase"/>
    <property type="match status" value="1"/>
</dbReference>
<dbReference type="PANTHER" id="PTHR34135:SF2">
    <property type="entry name" value="LYSOZYME"/>
    <property type="match status" value="1"/>
</dbReference>
<evidence type="ECO:0000256" key="2">
    <source>
        <dbReference type="ARBA" id="ARBA00022801"/>
    </source>
</evidence>
<dbReference type="Pfam" id="PF01183">
    <property type="entry name" value="Glyco_hydro_25"/>
    <property type="match status" value="1"/>
</dbReference>
<dbReference type="AlphaFoldDB" id="B9XMR0"/>
<reference evidence="5 6" key="1">
    <citation type="journal article" date="2011" name="J. Bacteriol.">
        <title>Genome sequence of 'Pedosphaera parvula' Ellin514, an aerobic Verrucomicrobial isolate from pasture soil.</title>
        <authorList>
            <person name="Kant R."/>
            <person name="van Passel M.W."/>
            <person name="Sangwan P."/>
            <person name="Palva A."/>
            <person name="Lucas S."/>
            <person name="Copeland A."/>
            <person name="Lapidus A."/>
            <person name="Glavina Del Rio T."/>
            <person name="Dalin E."/>
            <person name="Tice H."/>
            <person name="Bruce D."/>
            <person name="Goodwin L."/>
            <person name="Pitluck S."/>
            <person name="Chertkov O."/>
            <person name="Larimer F.W."/>
            <person name="Land M.L."/>
            <person name="Hauser L."/>
            <person name="Brettin T.S."/>
            <person name="Detter J.C."/>
            <person name="Han S."/>
            <person name="de Vos W.M."/>
            <person name="Janssen P.H."/>
            <person name="Smidt H."/>
        </authorList>
    </citation>
    <scope>NUCLEOTIDE SEQUENCE [LARGE SCALE GENOMIC DNA]</scope>
    <source>
        <strain evidence="5 6">Ellin514</strain>
    </source>
</reference>
<dbReference type="Gene3D" id="3.20.20.80">
    <property type="entry name" value="Glycosidases"/>
    <property type="match status" value="1"/>
</dbReference>
<organism evidence="5 6">
    <name type="scientific">Pedosphaera parvula (strain Ellin514)</name>
    <dbReference type="NCBI Taxonomy" id="320771"/>
    <lineage>
        <taxon>Bacteria</taxon>
        <taxon>Pseudomonadati</taxon>
        <taxon>Verrucomicrobiota</taxon>
        <taxon>Pedosphaerae</taxon>
        <taxon>Pedosphaerales</taxon>
        <taxon>Pedosphaeraceae</taxon>
        <taxon>Pedosphaera</taxon>
    </lineage>
</organism>
<keyword evidence="2 5" id="KW-0378">Hydrolase</keyword>
<dbReference type="SMART" id="SM00641">
    <property type="entry name" value="Glyco_25"/>
    <property type="match status" value="1"/>
</dbReference>
<comment type="similarity">
    <text evidence="1">Belongs to the glycosyl hydrolase 25 family.</text>
</comment>
<keyword evidence="4" id="KW-0732">Signal</keyword>
<dbReference type="EMBL" id="ABOX02000036">
    <property type="protein sequence ID" value="EEF58835.1"/>
    <property type="molecule type" value="Genomic_DNA"/>
</dbReference>
<dbReference type="SUPFAM" id="SSF51445">
    <property type="entry name" value="(Trans)glycosidases"/>
    <property type="match status" value="1"/>
</dbReference>
<feature type="signal peptide" evidence="4">
    <location>
        <begin position="1"/>
        <end position="43"/>
    </location>
</feature>
<accession>B9XMR0</accession>
<evidence type="ECO:0000313" key="6">
    <source>
        <dbReference type="Proteomes" id="UP000003688"/>
    </source>
</evidence>
<dbReference type="PROSITE" id="PS51904">
    <property type="entry name" value="GLYCOSYL_HYDROL_F25_2"/>
    <property type="match status" value="1"/>
</dbReference>
<name>B9XMR0_PEDPL</name>
<keyword evidence="3" id="KW-0326">Glycosidase</keyword>
<evidence type="ECO:0000256" key="4">
    <source>
        <dbReference type="SAM" id="SignalP"/>
    </source>
</evidence>
<dbReference type="Proteomes" id="UP000003688">
    <property type="component" value="Unassembled WGS sequence"/>
</dbReference>
<dbReference type="STRING" id="320771.Cflav_PD1668"/>
<dbReference type="GO" id="GO:0003796">
    <property type="term" value="F:lysozyme activity"/>
    <property type="evidence" value="ECO:0007669"/>
    <property type="project" value="InterPro"/>
</dbReference>
<evidence type="ECO:0000256" key="3">
    <source>
        <dbReference type="ARBA" id="ARBA00023295"/>
    </source>
</evidence>
<proteinExistence type="inferred from homology"/>
<feature type="chain" id="PRO_5002893319" evidence="4">
    <location>
        <begin position="44"/>
        <end position="271"/>
    </location>
</feature>